<reference evidence="1" key="1">
    <citation type="journal article" date="2022" name="Biol. Control">
        <title>In silico genomic analysis of Rhodopseudomonas palustris strains revealed potential biocontrol agents and crop yield enhancers.</title>
        <authorList>
            <person name="Surachat K."/>
            <person name="Kantachote D."/>
            <person name="Deachamag P."/>
            <person name="Wonglapsuwan M."/>
        </authorList>
    </citation>
    <scope>NUCLEOTIDE SEQUENCE</scope>
    <source>
        <strain evidence="1">TLS06</strain>
    </source>
</reference>
<accession>A0AAX3DWC7</accession>
<dbReference type="EMBL" id="CP076676">
    <property type="protein sequence ID" value="UYO39132.1"/>
    <property type="molecule type" value="Genomic_DNA"/>
</dbReference>
<evidence type="ECO:0000313" key="2">
    <source>
        <dbReference type="Proteomes" id="UP001163166"/>
    </source>
</evidence>
<protein>
    <submittedName>
        <fullName evidence="1">Uncharacterized protein</fullName>
    </submittedName>
</protein>
<dbReference type="Proteomes" id="UP001163166">
    <property type="component" value="Chromosome"/>
</dbReference>
<dbReference type="RefSeq" id="WP_264053322.1">
    <property type="nucleotide sequence ID" value="NZ_CP076676.1"/>
</dbReference>
<evidence type="ECO:0000313" key="1">
    <source>
        <dbReference type="EMBL" id="UYO39132.1"/>
    </source>
</evidence>
<organism evidence="1 2">
    <name type="scientific">Rhodopseudomonas palustris</name>
    <dbReference type="NCBI Taxonomy" id="1076"/>
    <lineage>
        <taxon>Bacteria</taxon>
        <taxon>Pseudomonadati</taxon>
        <taxon>Pseudomonadota</taxon>
        <taxon>Alphaproteobacteria</taxon>
        <taxon>Hyphomicrobiales</taxon>
        <taxon>Nitrobacteraceae</taxon>
        <taxon>Rhodopseudomonas</taxon>
    </lineage>
</organism>
<dbReference type="AlphaFoldDB" id="A0AAX3DWC7"/>
<name>A0AAX3DWC7_RHOPL</name>
<sequence length="108" mass="12046">MHPAQHIEFNRLAQEMAAWRAVPADDRSPAPGWWWGPAMALRHAKQPLSPEDCRKFGLPLGASFADAGNKVMAFLAAQRSLTRPSEFPKRRSKHRPIKIAGLYAMAAE</sequence>
<gene>
    <name evidence="1" type="ORF">KQX62_20835</name>
</gene>
<proteinExistence type="predicted"/>